<gene>
    <name evidence="2" type="ORF">BGT96224V2_LOCUS6926</name>
</gene>
<sequence>MGPPQMGSPRMGPTQMNQSRPEQQRRDREENTQEQQMSDEEDEVFDKEAEIAKAKEKIRQAFADVEREKNQASNPQANTTVPEPRIQETVAPRPVRNIVRPAGGLPTGPKMRKS</sequence>
<dbReference type="AlphaFoldDB" id="A0A381LJS3"/>
<feature type="region of interest" description="Disordered" evidence="1">
    <location>
        <begin position="62"/>
        <end position="114"/>
    </location>
</feature>
<organism evidence="2">
    <name type="scientific">Blumeria graminis f. sp. tritici 96224</name>
    <dbReference type="NCBI Taxonomy" id="1268274"/>
    <lineage>
        <taxon>Eukaryota</taxon>
        <taxon>Fungi</taxon>
        <taxon>Dikarya</taxon>
        <taxon>Ascomycota</taxon>
        <taxon>Pezizomycotina</taxon>
        <taxon>Leotiomycetes</taxon>
        <taxon>Erysiphales</taxon>
        <taxon>Erysiphaceae</taxon>
        <taxon>Blumeria</taxon>
    </lineage>
</organism>
<name>A0A381LJS3_BLUGR</name>
<evidence type="ECO:0000256" key="1">
    <source>
        <dbReference type="SAM" id="MobiDB-lite"/>
    </source>
</evidence>
<dbReference type="EMBL" id="UIGY01000247">
    <property type="protein sequence ID" value="SUZ13762.1"/>
    <property type="molecule type" value="Genomic_DNA"/>
</dbReference>
<feature type="compositionally biased region" description="Basic and acidic residues" evidence="1">
    <location>
        <begin position="22"/>
        <end position="31"/>
    </location>
</feature>
<evidence type="ECO:0000313" key="2">
    <source>
        <dbReference type="EMBL" id="SUZ13762.1"/>
    </source>
</evidence>
<proteinExistence type="predicted"/>
<reference evidence="2" key="1">
    <citation type="submission" date="2018-07" db="EMBL/GenBank/DDBJ databases">
        <authorList>
            <person name="Quirk P.G."/>
            <person name="Krulwich T.A."/>
        </authorList>
    </citation>
    <scope>NUCLEOTIDE SEQUENCE</scope>
    <source>
        <strain evidence="2">96224</strain>
    </source>
</reference>
<feature type="region of interest" description="Disordered" evidence="1">
    <location>
        <begin position="1"/>
        <end position="44"/>
    </location>
</feature>
<protein>
    <submittedName>
        <fullName evidence="2">BgtE-20058</fullName>
    </submittedName>
</protein>
<feature type="compositionally biased region" description="Polar residues" evidence="1">
    <location>
        <begin position="71"/>
        <end position="81"/>
    </location>
</feature>
<accession>A0A381LJS3</accession>